<evidence type="ECO:0000313" key="2">
    <source>
        <dbReference type="EMBL" id="SFB20958.1"/>
    </source>
</evidence>
<sequence>MSADPGGLRSSPLEEIFRTRTGLLLLTLVVVAGACLALASAMQAGTARTFIEAVGTGTLISAVVGFGQTMLTANATRRALVAPVIEESKRTLQELSSEYRALNNEFFPTHIFAASSRPDPTFNQLMMRDLRETRQYFFRGFSGRHAAARLLLSQAEREIHVVIADPRVNTGAGGRARYLLRHEGADADSDAVRRQLRDETWIGLVGLYLARNRCAGVEITVLADPPLDRVEMFDGSVWVTLYSDPGQGRTLYPRTLRFSEGSFIYGMERAEFLRLGTSGTERHFRLTPASTRSDFIGVFEEITGNALADEQFHQLRDRFHTFRQKFTVAAELGS</sequence>
<feature type="transmembrane region" description="Helical" evidence="1">
    <location>
        <begin position="21"/>
        <end position="42"/>
    </location>
</feature>
<dbReference type="Proteomes" id="UP000243799">
    <property type="component" value="Unassembled WGS sequence"/>
</dbReference>
<dbReference type="RefSeq" id="WP_177242582.1">
    <property type="nucleotide sequence ID" value="NZ_FOKG01000006.1"/>
</dbReference>
<evidence type="ECO:0000256" key="1">
    <source>
        <dbReference type="SAM" id="Phobius"/>
    </source>
</evidence>
<protein>
    <submittedName>
        <fullName evidence="2">Uncharacterized protein</fullName>
    </submittedName>
</protein>
<keyword evidence="1" id="KW-0812">Transmembrane</keyword>
<keyword evidence="1" id="KW-1133">Transmembrane helix</keyword>
<organism evidence="2 3">
    <name type="scientific">Amycolatopsis marina</name>
    <dbReference type="NCBI Taxonomy" id="490629"/>
    <lineage>
        <taxon>Bacteria</taxon>
        <taxon>Bacillati</taxon>
        <taxon>Actinomycetota</taxon>
        <taxon>Actinomycetes</taxon>
        <taxon>Pseudonocardiales</taxon>
        <taxon>Pseudonocardiaceae</taxon>
        <taxon>Amycolatopsis</taxon>
    </lineage>
</organism>
<name>A0A1I0Z947_9PSEU</name>
<gene>
    <name evidence="2" type="ORF">SAMN05216266_106136</name>
</gene>
<dbReference type="STRING" id="490629.SAMN05216266_106136"/>
<dbReference type="AlphaFoldDB" id="A0A1I0Z947"/>
<keyword evidence="1" id="KW-0472">Membrane</keyword>
<proteinExistence type="predicted"/>
<keyword evidence="3" id="KW-1185">Reference proteome</keyword>
<dbReference type="EMBL" id="FOKG01000006">
    <property type="protein sequence ID" value="SFB20958.1"/>
    <property type="molecule type" value="Genomic_DNA"/>
</dbReference>
<accession>A0A1I0Z947</accession>
<reference evidence="3" key="1">
    <citation type="submission" date="2016-10" db="EMBL/GenBank/DDBJ databases">
        <authorList>
            <person name="Varghese N."/>
            <person name="Submissions S."/>
        </authorList>
    </citation>
    <scope>NUCLEOTIDE SEQUENCE [LARGE SCALE GENOMIC DNA]</scope>
    <source>
        <strain evidence="3">CGMCC 4.3568</strain>
    </source>
</reference>
<evidence type="ECO:0000313" key="3">
    <source>
        <dbReference type="Proteomes" id="UP000243799"/>
    </source>
</evidence>